<sequence>MRLPGEEVLVETTDEGVPVRVHRNGRLWTVGAEPMRWYERTPWWEYMQRMPKGQGRVDVQVWRVQARLGQNMRSDLVTMDLECELEGGRWRMREG</sequence>
<accession>A0ABS4YZH8</accession>
<dbReference type="RefSeq" id="WP_245346557.1">
    <property type="nucleotide sequence ID" value="NZ_JAGIOI010000001.1"/>
</dbReference>
<name>A0ABS4YZH8_9MICC</name>
<evidence type="ECO:0000313" key="2">
    <source>
        <dbReference type="Proteomes" id="UP000711614"/>
    </source>
</evidence>
<dbReference type="EMBL" id="JAGIOI010000001">
    <property type="protein sequence ID" value="MBP2414154.1"/>
    <property type="molecule type" value="Genomic_DNA"/>
</dbReference>
<comment type="caution">
    <text evidence="1">The sequence shown here is derived from an EMBL/GenBank/DDBJ whole genome shotgun (WGS) entry which is preliminary data.</text>
</comment>
<dbReference type="Proteomes" id="UP000711614">
    <property type="component" value="Unassembled WGS sequence"/>
</dbReference>
<evidence type="ECO:0000313" key="1">
    <source>
        <dbReference type="EMBL" id="MBP2414154.1"/>
    </source>
</evidence>
<keyword evidence="2" id="KW-1185">Reference proteome</keyword>
<proteinExistence type="predicted"/>
<protein>
    <recommendedName>
        <fullName evidence="3">Nucleotidyltransferase</fullName>
    </recommendedName>
</protein>
<evidence type="ECO:0008006" key="3">
    <source>
        <dbReference type="Google" id="ProtNLM"/>
    </source>
</evidence>
<gene>
    <name evidence="1" type="ORF">JOF48_002953</name>
</gene>
<organism evidence="1 2">
    <name type="scientific">Arthrobacter stackebrandtii</name>
    <dbReference type="NCBI Taxonomy" id="272161"/>
    <lineage>
        <taxon>Bacteria</taxon>
        <taxon>Bacillati</taxon>
        <taxon>Actinomycetota</taxon>
        <taxon>Actinomycetes</taxon>
        <taxon>Micrococcales</taxon>
        <taxon>Micrococcaceae</taxon>
        <taxon>Arthrobacter</taxon>
    </lineage>
</organism>
<reference evidence="1 2" key="1">
    <citation type="submission" date="2021-03" db="EMBL/GenBank/DDBJ databases">
        <title>Sequencing the genomes of 1000 actinobacteria strains.</title>
        <authorList>
            <person name="Klenk H.-P."/>
        </authorList>
    </citation>
    <scope>NUCLEOTIDE SEQUENCE [LARGE SCALE GENOMIC DNA]</scope>
    <source>
        <strain evidence="1 2">DSM 16005</strain>
    </source>
</reference>